<dbReference type="EMBL" id="BAABHM010000012">
    <property type="protein sequence ID" value="GAA4706622.1"/>
    <property type="molecule type" value="Genomic_DNA"/>
</dbReference>
<reference evidence="3" key="1">
    <citation type="journal article" date="2019" name="Int. J. Syst. Evol. Microbiol.">
        <title>The Global Catalogue of Microorganisms (GCM) 10K type strain sequencing project: providing services to taxonomists for standard genome sequencing and annotation.</title>
        <authorList>
            <consortium name="The Broad Institute Genomics Platform"/>
            <consortium name="The Broad Institute Genome Sequencing Center for Infectious Disease"/>
            <person name="Wu L."/>
            <person name="Ma J."/>
        </authorList>
    </citation>
    <scope>NUCLEOTIDE SEQUENCE [LARGE SCALE GENOMIC DNA]</scope>
    <source>
        <strain evidence="3">JCM 17975</strain>
    </source>
</reference>
<accession>A0ABP8XES8</accession>
<dbReference type="RefSeq" id="WP_253869314.1">
    <property type="nucleotide sequence ID" value="NZ_BAABHM010000012.1"/>
</dbReference>
<evidence type="ECO:0000313" key="3">
    <source>
        <dbReference type="Proteomes" id="UP001500843"/>
    </source>
</evidence>
<evidence type="ECO:0000256" key="1">
    <source>
        <dbReference type="SAM" id="MobiDB-lite"/>
    </source>
</evidence>
<feature type="compositionally biased region" description="Low complexity" evidence="1">
    <location>
        <begin position="1"/>
        <end position="19"/>
    </location>
</feature>
<keyword evidence="3" id="KW-1185">Reference proteome</keyword>
<organism evidence="2 3">
    <name type="scientific">Promicromonospora umidemergens</name>
    <dbReference type="NCBI Taxonomy" id="629679"/>
    <lineage>
        <taxon>Bacteria</taxon>
        <taxon>Bacillati</taxon>
        <taxon>Actinomycetota</taxon>
        <taxon>Actinomycetes</taxon>
        <taxon>Micrococcales</taxon>
        <taxon>Promicromonosporaceae</taxon>
        <taxon>Promicromonospora</taxon>
    </lineage>
</organism>
<proteinExistence type="predicted"/>
<evidence type="ECO:0000313" key="2">
    <source>
        <dbReference type="EMBL" id="GAA4706622.1"/>
    </source>
</evidence>
<dbReference type="Proteomes" id="UP001500843">
    <property type="component" value="Unassembled WGS sequence"/>
</dbReference>
<comment type="caution">
    <text evidence="2">The sequence shown here is derived from an EMBL/GenBank/DDBJ whole genome shotgun (WGS) entry which is preliminary data.</text>
</comment>
<gene>
    <name evidence="2" type="ORF">GCM10023198_31050</name>
</gene>
<protein>
    <submittedName>
        <fullName evidence="2">Uncharacterized protein</fullName>
    </submittedName>
</protein>
<name>A0ABP8XES8_9MICO</name>
<sequence>MTTTTLSTTSTSTAPGTSTPDVGRPLFATGEGLRVLLIRLHIDGPNAWAEDPDATELLEFCMLKYAALAHRYRQSQQDAAVAAFEVLRAPATLEAQDPWGVVTRAVQLSLMAEDRANGLLCDQSRARRLLTSDQHDATRFTDYELDGARSLDTLPTAADAVDTISLDPAVLDHLDAVDVTSSRPSQIAPVEARTALDIAAKVLAGFGWDPTDARACLAYITERLTITGDPGRAFEYLRRDKNALGRFDLELRQWTALCAVVLGHPHHPALAVRDGLLARLMRGQRTTELLADDRLARALLAASPAQPSPAGSVRPELQVVCDA</sequence>
<feature type="region of interest" description="Disordered" evidence="1">
    <location>
        <begin position="1"/>
        <end position="24"/>
    </location>
</feature>